<gene>
    <name evidence="2" type="ORF">OO016_07955</name>
</gene>
<evidence type="ECO:0008006" key="4">
    <source>
        <dbReference type="Google" id="ProtNLM"/>
    </source>
</evidence>
<sequence length="65" mass="7379">MNTRKFFYGILTCLILMAAACTESTAEDDQLYELGIDKKEIILKGIDKKDIILKGIDKKEVILKD</sequence>
<feature type="chain" id="PRO_5042145535" description="Lipoprotein" evidence="1">
    <location>
        <begin position="27"/>
        <end position="65"/>
    </location>
</feature>
<keyword evidence="1" id="KW-0732">Signal</keyword>
<reference evidence="2" key="1">
    <citation type="submission" date="2022-11" db="EMBL/GenBank/DDBJ databases">
        <title>The characterization of three novel Bacteroidetes species and genomic analysis of their roles in tidal elemental geochemical cycles.</title>
        <authorList>
            <person name="Ma K.-J."/>
        </authorList>
    </citation>
    <scope>NUCLEOTIDE SEQUENCE</scope>
    <source>
        <strain evidence="2">M415</strain>
    </source>
</reference>
<name>A0AAE3MKT9_9FLAO</name>
<proteinExistence type="predicted"/>
<accession>A0AAE3MKT9</accession>
<evidence type="ECO:0000313" key="2">
    <source>
        <dbReference type="EMBL" id="MCX2719531.1"/>
    </source>
</evidence>
<dbReference type="AlphaFoldDB" id="A0AAE3MKT9"/>
<protein>
    <recommendedName>
        <fullName evidence="4">Lipoprotein</fullName>
    </recommendedName>
</protein>
<dbReference type="EMBL" id="JAPFQP010000002">
    <property type="protein sequence ID" value="MCX2719531.1"/>
    <property type="molecule type" value="Genomic_DNA"/>
</dbReference>
<comment type="caution">
    <text evidence="2">The sequence shown here is derived from an EMBL/GenBank/DDBJ whole genome shotgun (WGS) entry which is preliminary data.</text>
</comment>
<dbReference type="RefSeq" id="WP_266012226.1">
    <property type="nucleotide sequence ID" value="NZ_JAPFQP010000002.1"/>
</dbReference>
<feature type="signal peptide" evidence="1">
    <location>
        <begin position="1"/>
        <end position="26"/>
    </location>
</feature>
<dbReference type="PROSITE" id="PS51257">
    <property type="entry name" value="PROKAR_LIPOPROTEIN"/>
    <property type="match status" value="1"/>
</dbReference>
<organism evidence="2 3">
    <name type="scientific">Lentiprolixibacter aurantiacus</name>
    <dbReference type="NCBI Taxonomy" id="2993939"/>
    <lineage>
        <taxon>Bacteria</taxon>
        <taxon>Pseudomonadati</taxon>
        <taxon>Bacteroidota</taxon>
        <taxon>Flavobacteriia</taxon>
        <taxon>Flavobacteriales</taxon>
        <taxon>Flavobacteriaceae</taxon>
        <taxon>Lentiprolixibacter</taxon>
    </lineage>
</organism>
<keyword evidence="3" id="KW-1185">Reference proteome</keyword>
<dbReference type="Proteomes" id="UP001207116">
    <property type="component" value="Unassembled WGS sequence"/>
</dbReference>
<evidence type="ECO:0000313" key="3">
    <source>
        <dbReference type="Proteomes" id="UP001207116"/>
    </source>
</evidence>
<evidence type="ECO:0000256" key="1">
    <source>
        <dbReference type="SAM" id="SignalP"/>
    </source>
</evidence>